<protein>
    <submittedName>
        <fullName evidence="2">DUF1554 domain-containing protein</fullName>
    </submittedName>
</protein>
<dbReference type="Gene3D" id="3.10.100.10">
    <property type="entry name" value="Mannose-Binding Protein A, subunit A"/>
    <property type="match status" value="1"/>
</dbReference>
<evidence type="ECO:0000313" key="3">
    <source>
        <dbReference type="Proteomes" id="UP000724686"/>
    </source>
</evidence>
<feature type="domain" description="DUF1554" evidence="1">
    <location>
        <begin position="141"/>
        <end position="274"/>
    </location>
</feature>
<dbReference type="InterPro" id="IPR011448">
    <property type="entry name" value="DUF1554"/>
</dbReference>
<dbReference type="Proteomes" id="UP000724686">
    <property type="component" value="Unassembled WGS sequence"/>
</dbReference>
<dbReference type="InterPro" id="IPR016186">
    <property type="entry name" value="C-type_lectin-like/link_sf"/>
</dbReference>
<dbReference type="EMBL" id="JAFFPU010000075">
    <property type="protein sequence ID" value="MBM9579440.1"/>
    <property type="molecule type" value="Genomic_DNA"/>
</dbReference>
<dbReference type="SUPFAM" id="SSF56436">
    <property type="entry name" value="C-type lectin-like"/>
    <property type="match status" value="1"/>
</dbReference>
<evidence type="ECO:0000313" key="2">
    <source>
        <dbReference type="EMBL" id="MBM9579440.1"/>
    </source>
</evidence>
<sequence>MDLSKGGVGMFINILPVVFPVSENPFDLTILPQSLNEGQSVSITLTLKTKKENEEEYRFVWAETAGNPTVSPTSFVYTSGVNSTNLTVNPIDNDCLDDTMTLNATRASDSKVFGLSFKIIDMDKCIFLASNSTVPGGSGPGFTGNLGGIAGADAKCQAEKPTDLPGNASEYKALLGITGVRNPTQAPSTPETDWPLKIGVRYFSYSASSPEGALIGTGISNGVGSGSGVFSFPLHSSIDHSSDPSALNFWTGLTASFDPISGTYNCTSYTNGAAGFGYDGLRGVTSSSSISSYYFNCSSSARLICVRQ</sequence>
<organism evidence="2 3">
    <name type="scientific">Leptospira ainlahdjerensis</name>
    <dbReference type="NCBI Taxonomy" id="2810033"/>
    <lineage>
        <taxon>Bacteria</taxon>
        <taxon>Pseudomonadati</taxon>
        <taxon>Spirochaetota</taxon>
        <taxon>Spirochaetia</taxon>
        <taxon>Leptospirales</taxon>
        <taxon>Leptospiraceae</taxon>
        <taxon>Leptospira</taxon>
    </lineage>
</organism>
<proteinExistence type="predicted"/>
<dbReference type="RefSeq" id="WP_205281371.1">
    <property type="nucleotide sequence ID" value="NZ_JAFFPU010000075.1"/>
</dbReference>
<dbReference type="Pfam" id="PF07588">
    <property type="entry name" value="DUF1554"/>
    <property type="match status" value="1"/>
</dbReference>
<gene>
    <name evidence="2" type="ORF">JWG45_20050</name>
</gene>
<evidence type="ECO:0000259" key="1">
    <source>
        <dbReference type="Pfam" id="PF07588"/>
    </source>
</evidence>
<dbReference type="InterPro" id="IPR016187">
    <property type="entry name" value="CTDL_fold"/>
</dbReference>
<name>A0ABS2UJR6_9LEPT</name>
<keyword evidence="3" id="KW-1185">Reference proteome</keyword>
<reference evidence="2 3" key="1">
    <citation type="submission" date="2021-02" db="EMBL/GenBank/DDBJ databases">
        <title>Leptospira ainlahdjerensis sp. nov., Leptospira ainazelensis sp. nov., Leptospira abararensis sp. nov. and Leptospira chreensis sp. nov., four new species isolated from water sources in Algeria.</title>
        <authorList>
            <person name="Amara Korba A."/>
            <person name="Kainiu M."/>
            <person name="Vincent A.T."/>
            <person name="Mariet J.-F."/>
            <person name="Veyrier F.J."/>
            <person name="Goarant C."/>
            <person name="Picardeau M."/>
        </authorList>
    </citation>
    <scope>NUCLEOTIDE SEQUENCE [LARGE SCALE GENOMIC DNA]</scope>
    <source>
        <strain evidence="2 3">201903070</strain>
    </source>
</reference>
<accession>A0ABS2UJR6</accession>
<comment type="caution">
    <text evidence="2">The sequence shown here is derived from an EMBL/GenBank/DDBJ whole genome shotgun (WGS) entry which is preliminary data.</text>
</comment>